<gene>
    <name evidence="1" type="ORF">METZ01_LOCUS261263</name>
</gene>
<dbReference type="EMBL" id="UINC01072632">
    <property type="protein sequence ID" value="SVC08409.1"/>
    <property type="molecule type" value="Genomic_DNA"/>
</dbReference>
<proteinExistence type="predicted"/>
<reference evidence="1" key="1">
    <citation type="submission" date="2018-05" db="EMBL/GenBank/DDBJ databases">
        <authorList>
            <person name="Lanie J.A."/>
            <person name="Ng W.-L."/>
            <person name="Kazmierczak K.M."/>
            <person name="Andrzejewski T.M."/>
            <person name="Davidsen T.M."/>
            <person name="Wayne K.J."/>
            <person name="Tettelin H."/>
            <person name="Glass J.I."/>
            <person name="Rusch D."/>
            <person name="Podicherti R."/>
            <person name="Tsui H.-C.T."/>
            <person name="Winkler M.E."/>
        </authorList>
    </citation>
    <scope>NUCLEOTIDE SEQUENCE</scope>
</reference>
<protein>
    <submittedName>
        <fullName evidence="1">Uncharacterized protein</fullName>
    </submittedName>
</protein>
<dbReference type="AlphaFoldDB" id="A0A382J9X5"/>
<sequence>MTKFKVLYPDVLSADNNAVERAISGDEVEFRIHNESDSGKIADEIWSSSHAMVTGLSMPIDAAVVNK</sequence>
<name>A0A382J9X5_9ZZZZ</name>
<feature type="non-terminal residue" evidence="1">
    <location>
        <position position="67"/>
    </location>
</feature>
<accession>A0A382J9X5</accession>
<organism evidence="1">
    <name type="scientific">marine metagenome</name>
    <dbReference type="NCBI Taxonomy" id="408172"/>
    <lineage>
        <taxon>unclassified sequences</taxon>
        <taxon>metagenomes</taxon>
        <taxon>ecological metagenomes</taxon>
    </lineage>
</organism>
<evidence type="ECO:0000313" key="1">
    <source>
        <dbReference type="EMBL" id="SVC08409.1"/>
    </source>
</evidence>